<dbReference type="Pfam" id="PF00684">
    <property type="entry name" value="DnaJ_CXXCXGXG"/>
    <property type="match status" value="1"/>
</dbReference>
<evidence type="ECO:0000313" key="9">
    <source>
        <dbReference type="Proteomes" id="UP000494206"/>
    </source>
</evidence>
<dbReference type="AlphaFoldDB" id="A0A8S1F404"/>
<dbReference type="OrthoDB" id="550424at2759"/>
<dbReference type="Gene3D" id="1.10.287.110">
    <property type="entry name" value="DnaJ domain"/>
    <property type="match status" value="1"/>
</dbReference>
<dbReference type="GO" id="GO:0051082">
    <property type="term" value="F:unfolded protein binding"/>
    <property type="evidence" value="ECO:0007669"/>
    <property type="project" value="InterPro"/>
</dbReference>
<keyword evidence="1 5" id="KW-0479">Metal-binding</keyword>
<dbReference type="CDD" id="cd06257">
    <property type="entry name" value="DnaJ"/>
    <property type="match status" value="1"/>
</dbReference>
<dbReference type="HAMAP" id="MF_01152">
    <property type="entry name" value="DnaJ"/>
    <property type="match status" value="1"/>
</dbReference>
<keyword evidence="3 5" id="KW-0863">Zinc-finger</keyword>
<protein>
    <submittedName>
        <fullName evidence="8">Uncharacterized protein</fullName>
    </submittedName>
</protein>
<dbReference type="InterPro" id="IPR044713">
    <property type="entry name" value="DNJA1/2-like"/>
</dbReference>
<evidence type="ECO:0000256" key="4">
    <source>
        <dbReference type="ARBA" id="ARBA00022833"/>
    </source>
</evidence>
<keyword evidence="4 5" id="KW-0862">Zinc</keyword>
<feature type="domain" description="J" evidence="6">
    <location>
        <begin position="6"/>
        <end position="68"/>
    </location>
</feature>
<keyword evidence="2" id="KW-0677">Repeat</keyword>
<dbReference type="PRINTS" id="PR00625">
    <property type="entry name" value="JDOMAIN"/>
</dbReference>
<evidence type="ECO:0000259" key="6">
    <source>
        <dbReference type="PROSITE" id="PS50076"/>
    </source>
</evidence>
<evidence type="ECO:0000256" key="3">
    <source>
        <dbReference type="ARBA" id="ARBA00022771"/>
    </source>
</evidence>
<dbReference type="CDD" id="cd10747">
    <property type="entry name" value="DnaJ_C"/>
    <property type="match status" value="1"/>
</dbReference>
<accession>A0A8S1F404</accession>
<evidence type="ECO:0000256" key="1">
    <source>
        <dbReference type="ARBA" id="ARBA00022723"/>
    </source>
</evidence>
<dbReference type="InterPro" id="IPR008971">
    <property type="entry name" value="HSP40/DnaJ_pept-bd"/>
</dbReference>
<dbReference type="InterPro" id="IPR036869">
    <property type="entry name" value="J_dom_sf"/>
</dbReference>
<dbReference type="Pfam" id="PF00226">
    <property type="entry name" value="DnaJ"/>
    <property type="match status" value="1"/>
</dbReference>
<dbReference type="GO" id="GO:0030544">
    <property type="term" value="F:Hsp70 protein binding"/>
    <property type="evidence" value="ECO:0007669"/>
    <property type="project" value="InterPro"/>
</dbReference>
<dbReference type="Pfam" id="PF01556">
    <property type="entry name" value="DnaJ_C"/>
    <property type="match status" value="1"/>
</dbReference>
<dbReference type="SUPFAM" id="SSF49493">
    <property type="entry name" value="HSP40/DnaJ peptide-binding domain"/>
    <property type="match status" value="2"/>
</dbReference>
<gene>
    <name evidence="8" type="ORF">CBOVIS_LOCUS12046</name>
</gene>
<evidence type="ECO:0000256" key="2">
    <source>
        <dbReference type="ARBA" id="ARBA00022737"/>
    </source>
</evidence>
<name>A0A8S1F404_9PELO</name>
<organism evidence="8 9">
    <name type="scientific">Caenorhabditis bovis</name>
    <dbReference type="NCBI Taxonomy" id="2654633"/>
    <lineage>
        <taxon>Eukaryota</taxon>
        <taxon>Metazoa</taxon>
        <taxon>Ecdysozoa</taxon>
        <taxon>Nematoda</taxon>
        <taxon>Chromadorea</taxon>
        <taxon>Rhabditida</taxon>
        <taxon>Rhabditina</taxon>
        <taxon>Rhabditomorpha</taxon>
        <taxon>Rhabditoidea</taxon>
        <taxon>Rhabditidae</taxon>
        <taxon>Peloderinae</taxon>
        <taxon>Caenorhabditis</taxon>
    </lineage>
</organism>
<comment type="caution">
    <text evidence="8">The sequence shown here is derived from an EMBL/GenBank/DDBJ whole genome shotgun (WGS) entry which is preliminary data.</text>
</comment>
<dbReference type="PROSITE" id="PS00636">
    <property type="entry name" value="DNAJ_1"/>
    <property type="match status" value="1"/>
</dbReference>
<dbReference type="FunFam" id="1.10.287.110:FF:000041">
    <property type="entry name" value="Chaperone protein DNAj, putative"/>
    <property type="match status" value="1"/>
</dbReference>
<dbReference type="InterPro" id="IPR018253">
    <property type="entry name" value="DnaJ_domain_CS"/>
</dbReference>
<dbReference type="EMBL" id="CADEPM010000011">
    <property type="protein sequence ID" value="CAB3410528.1"/>
    <property type="molecule type" value="Genomic_DNA"/>
</dbReference>
<dbReference type="CDD" id="cd10719">
    <property type="entry name" value="DnaJ_zf"/>
    <property type="match status" value="1"/>
</dbReference>
<dbReference type="PROSITE" id="PS50076">
    <property type="entry name" value="DNAJ_2"/>
    <property type="match status" value="1"/>
</dbReference>
<dbReference type="GO" id="GO:0006457">
    <property type="term" value="P:protein folding"/>
    <property type="evidence" value="ECO:0007669"/>
    <property type="project" value="InterPro"/>
</dbReference>
<dbReference type="FunFam" id="2.60.260.20:FF:000003">
    <property type="entry name" value="DnaJ subfamily A member 2"/>
    <property type="match status" value="1"/>
</dbReference>
<dbReference type="FunFam" id="2.10.230.10:FF:000001">
    <property type="entry name" value="DnaJ subfamily A member 2"/>
    <property type="match status" value="1"/>
</dbReference>
<keyword evidence="9" id="KW-1185">Reference proteome</keyword>
<dbReference type="SMART" id="SM00271">
    <property type="entry name" value="DnaJ"/>
    <property type="match status" value="1"/>
</dbReference>
<dbReference type="InterPro" id="IPR002939">
    <property type="entry name" value="DnaJ_C"/>
</dbReference>
<dbReference type="Gene3D" id="2.10.230.10">
    <property type="entry name" value="Heat shock protein DnaJ, cysteine-rich domain"/>
    <property type="match status" value="1"/>
</dbReference>
<dbReference type="InterPro" id="IPR012724">
    <property type="entry name" value="DnaJ"/>
</dbReference>
<dbReference type="InterPro" id="IPR001623">
    <property type="entry name" value="DnaJ_domain"/>
</dbReference>
<reference evidence="8 9" key="1">
    <citation type="submission" date="2020-04" db="EMBL/GenBank/DDBJ databases">
        <authorList>
            <person name="Laetsch R D."/>
            <person name="Stevens L."/>
            <person name="Kumar S."/>
            <person name="Blaxter L. M."/>
        </authorList>
    </citation>
    <scope>NUCLEOTIDE SEQUENCE [LARGE SCALE GENOMIC DNA]</scope>
</reference>
<dbReference type="GO" id="GO:0008270">
    <property type="term" value="F:zinc ion binding"/>
    <property type="evidence" value="ECO:0007669"/>
    <property type="project" value="UniProtKB-KW"/>
</dbReference>
<dbReference type="GO" id="GO:0009408">
    <property type="term" value="P:response to heat"/>
    <property type="evidence" value="ECO:0007669"/>
    <property type="project" value="InterPro"/>
</dbReference>
<evidence type="ECO:0000313" key="8">
    <source>
        <dbReference type="EMBL" id="CAB3410528.1"/>
    </source>
</evidence>
<feature type="domain" description="CR-type" evidence="7">
    <location>
        <begin position="119"/>
        <end position="202"/>
    </location>
</feature>
<evidence type="ECO:0000256" key="5">
    <source>
        <dbReference type="PROSITE-ProRule" id="PRU00546"/>
    </source>
</evidence>
<dbReference type="Gene3D" id="2.60.260.20">
    <property type="entry name" value="Urease metallochaperone UreE, N-terminal domain"/>
    <property type="match status" value="2"/>
</dbReference>
<dbReference type="PANTHER" id="PTHR43888">
    <property type="entry name" value="DNAJ-LIKE-2, ISOFORM A-RELATED"/>
    <property type="match status" value="1"/>
</dbReference>
<evidence type="ECO:0000259" key="7">
    <source>
        <dbReference type="PROSITE" id="PS51188"/>
    </source>
</evidence>
<dbReference type="SUPFAM" id="SSF46565">
    <property type="entry name" value="Chaperone J-domain"/>
    <property type="match status" value="1"/>
</dbReference>
<dbReference type="SUPFAM" id="SSF57938">
    <property type="entry name" value="DnaJ/Hsp40 cysteine-rich domain"/>
    <property type="match status" value="1"/>
</dbReference>
<feature type="zinc finger region" description="CR-type" evidence="5">
    <location>
        <begin position="119"/>
        <end position="202"/>
    </location>
</feature>
<dbReference type="GO" id="GO:0005524">
    <property type="term" value="F:ATP binding"/>
    <property type="evidence" value="ECO:0007669"/>
    <property type="project" value="InterPro"/>
</dbReference>
<dbReference type="InterPro" id="IPR001305">
    <property type="entry name" value="HSP_DnaJ_Cys-rich_dom"/>
</dbReference>
<proteinExistence type="inferred from homology"/>
<dbReference type="Proteomes" id="UP000494206">
    <property type="component" value="Unassembled WGS sequence"/>
</dbReference>
<sequence>MVKETGYYDVLGVKPDASDSELKKAYRKLALKFHPDKNPDGAEQFKKISQAYEVLSDEKKRKIYDQGGEEALQGGGGGEAHNPFDIFDMFFGGSRGRGQPRVKPTVHQIRVPLEKLYTGVTKKLKISRTAICKKCKGKGGPEGAVKDCGECHGSGVTIRTIRMGPMIQQIQQHCRSCEGEGSIIPEKDRCQGCNGKKWAKEEEIIEVVIKPGTRDGEKIVFEGKGDQSLEVDQPGDVIIMIDEMEHNTFVRKDDNLIMEQKILLSEALCGCTKAIKTLDERTLFYRLLPGEVIAHGTIKVIHGEGMPMSRTPSEKGDLLIQFQVEFPKKLSLEACKRIADILPGKSCEIIDEDAETVELVYIDPNRRRNGAHEEYGHRAGPGVQCQQS</sequence>
<dbReference type="InterPro" id="IPR036410">
    <property type="entry name" value="HSP_DnaJ_Cys-rich_dom_sf"/>
</dbReference>
<dbReference type="PROSITE" id="PS51188">
    <property type="entry name" value="ZF_CR"/>
    <property type="match status" value="1"/>
</dbReference>